<keyword evidence="9" id="KW-1185">Reference proteome</keyword>
<evidence type="ECO:0000256" key="7">
    <source>
        <dbReference type="ARBA" id="ARBA00047633"/>
    </source>
</evidence>
<evidence type="ECO:0000313" key="9">
    <source>
        <dbReference type="Proteomes" id="UP000237889"/>
    </source>
</evidence>
<dbReference type="KEGG" id="phr:C6569_10870"/>
<dbReference type="Gene3D" id="2.160.10.10">
    <property type="entry name" value="Hexapeptide repeat proteins"/>
    <property type="match status" value="1"/>
</dbReference>
<dbReference type="CDD" id="cd04647">
    <property type="entry name" value="LbH_MAT_like"/>
    <property type="match status" value="1"/>
</dbReference>
<evidence type="ECO:0000256" key="5">
    <source>
        <dbReference type="ARBA" id="ARBA00023251"/>
    </source>
</evidence>
<evidence type="ECO:0000313" key="8">
    <source>
        <dbReference type="EMBL" id="AVO45526.1"/>
    </source>
</evidence>
<keyword evidence="6 8" id="KW-0012">Acyltransferase</keyword>
<dbReference type="Pfam" id="PF00132">
    <property type="entry name" value="Hexapep"/>
    <property type="match status" value="1"/>
</dbReference>
<dbReference type="SUPFAM" id="SSF51161">
    <property type="entry name" value="Trimeric LpxA-like enzymes"/>
    <property type="match status" value="1"/>
</dbReference>
<keyword evidence="5" id="KW-0046">Antibiotic resistance</keyword>
<proteinExistence type="inferred from homology"/>
<organism evidence="8 9">
    <name type="scientific">Phreatobacter cathodiphilus</name>
    <dbReference type="NCBI Taxonomy" id="1868589"/>
    <lineage>
        <taxon>Bacteria</taxon>
        <taxon>Pseudomonadati</taxon>
        <taxon>Pseudomonadota</taxon>
        <taxon>Alphaproteobacteria</taxon>
        <taxon>Hyphomicrobiales</taxon>
        <taxon>Phreatobacteraceae</taxon>
        <taxon>Phreatobacter</taxon>
    </lineage>
</organism>
<dbReference type="Proteomes" id="UP000237889">
    <property type="component" value="Chromosome"/>
</dbReference>
<comment type="catalytic activity">
    <reaction evidence="7">
        <text>chloramphenicol + acetyl-CoA = chloramphenicol 3-acetate + CoA</text>
        <dbReference type="Rhea" id="RHEA:18421"/>
        <dbReference type="ChEBI" id="CHEBI:16730"/>
        <dbReference type="ChEBI" id="CHEBI:17698"/>
        <dbReference type="ChEBI" id="CHEBI:57287"/>
        <dbReference type="ChEBI" id="CHEBI:57288"/>
        <dbReference type="EC" id="2.3.1.28"/>
    </reaction>
</comment>
<evidence type="ECO:0000256" key="3">
    <source>
        <dbReference type="ARBA" id="ARBA00020291"/>
    </source>
</evidence>
<dbReference type="RefSeq" id="WP_106748867.1">
    <property type="nucleotide sequence ID" value="NZ_CP027668.1"/>
</dbReference>
<sequence>MTRSTRLNADYLSDAELAALEWGALGSNVRIHATCVINNSDRIFIGDNVRIDPYCVISVGSRLTIGSFVHIATGVSILGAGEVTVSNFAGISQGTRLISSTDDFSGRAMTGPLVPDDLKAVIHGPIVIGEHAVIGANTIVLPGTKVNDGATVGALSLVNRDLEPWTVNAGIPARRVRDRDREPERLAQDLRLRLRPSDSREG</sequence>
<comment type="similarity">
    <text evidence="1">Belongs to the transferase hexapeptide repeat family.</text>
</comment>
<dbReference type="InterPro" id="IPR050179">
    <property type="entry name" value="Trans_hexapeptide_repeat"/>
</dbReference>
<protein>
    <recommendedName>
        <fullName evidence="3">Chloramphenicol acetyltransferase</fullName>
        <ecNumber evidence="2">2.3.1.28</ecNumber>
    </recommendedName>
</protein>
<dbReference type="PANTHER" id="PTHR43300:SF12">
    <property type="entry name" value="CHLORAMPHENICOL ACETYLTRANSFERASE"/>
    <property type="match status" value="1"/>
</dbReference>
<name>A0A2S0NBU8_9HYPH</name>
<evidence type="ECO:0000256" key="4">
    <source>
        <dbReference type="ARBA" id="ARBA00022679"/>
    </source>
</evidence>
<gene>
    <name evidence="8" type="ORF">C6569_10870</name>
</gene>
<dbReference type="InterPro" id="IPR001451">
    <property type="entry name" value="Hexapep"/>
</dbReference>
<dbReference type="AlphaFoldDB" id="A0A2S0NBU8"/>
<keyword evidence="4 8" id="KW-0808">Transferase</keyword>
<dbReference type="EMBL" id="CP027668">
    <property type="protein sequence ID" value="AVO45526.1"/>
    <property type="molecule type" value="Genomic_DNA"/>
</dbReference>
<evidence type="ECO:0000256" key="1">
    <source>
        <dbReference type="ARBA" id="ARBA00007274"/>
    </source>
</evidence>
<evidence type="ECO:0000256" key="6">
    <source>
        <dbReference type="ARBA" id="ARBA00023315"/>
    </source>
</evidence>
<evidence type="ECO:0000256" key="2">
    <source>
        <dbReference type="ARBA" id="ARBA00013235"/>
    </source>
</evidence>
<dbReference type="OrthoDB" id="9815592at2"/>
<dbReference type="EC" id="2.3.1.28" evidence="2"/>
<accession>A0A2S0NBU8</accession>
<dbReference type="GO" id="GO:0008811">
    <property type="term" value="F:chloramphenicol O-acetyltransferase activity"/>
    <property type="evidence" value="ECO:0007669"/>
    <property type="project" value="UniProtKB-EC"/>
</dbReference>
<reference evidence="8 9" key="1">
    <citation type="submission" date="2018-03" db="EMBL/GenBank/DDBJ databases">
        <title>Genome sequencing of Phreatobacter sp.</title>
        <authorList>
            <person name="Kim S.-J."/>
            <person name="Heo J."/>
            <person name="Kwon S.-W."/>
        </authorList>
    </citation>
    <scope>NUCLEOTIDE SEQUENCE [LARGE SCALE GENOMIC DNA]</scope>
    <source>
        <strain evidence="8 9">S-12</strain>
    </source>
</reference>
<dbReference type="PANTHER" id="PTHR43300">
    <property type="entry name" value="ACETYLTRANSFERASE"/>
    <property type="match status" value="1"/>
</dbReference>
<dbReference type="GO" id="GO:0046677">
    <property type="term" value="P:response to antibiotic"/>
    <property type="evidence" value="ECO:0007669"/>
    <property type="project" value="UniProtKB-KW"/>
</dbReference>
<dbReference type="InterPro" id="IPR011004">
    <property type="entry name" value="Trimer_LpxA-like_sf"/>
</dbReference>